<dbReference type="Gene3D" id="2.60.120.200">
    <property type="match status" value="1"/>
</dbReference>
<evidence type="ECO:0000256" key="1">
    <source>
        <dbReference type="SAM" id="SignalP"/>
    </source>
</evidence>
<keyword evidence="1" id="KW-0732">Signal</keyword>
<dbReference type="InterPro" id="IPR003609">
    <property type="entry name" value="Pan_app"/>
</dbReference>
<dbReference type="CDD" id="cd06263">
    <property type="entry name" value="MAM"/>
    <property type="match status" value="1"/>
</dbReference>
<evidence type="ECO:0000259" key="2">
    <source>
        <dbReference type="PROSITE" id="PS50060"/>
    </source>
</evidence>
<sequence>MKLLTSLPWIMIVVGWVSAGANSKKFMLRFDQKTFPTWVISLTSPSAVYCAVMCKTLKMCTFYSYNVADKICLIYSKSESSMTLVTNIHYKIYQPECTDLSCYNCGFETDARCMFENSIQDDIDWERITGSTLSIGTGPTSAAEGSYYIYIEATNVAQGAKAVLTSESASLMGIRYCLSFQYHMMGDPGSLKVFAGDKTSTLTSVWEKIGVQPDETQWKTANVDIPQFSYPVITIEATRGSSFESDISIDDLTLNPGTCSKCYLIIFQSWYM</sequence>
<dbReference type="Pfam" id="PF00024">
    <property type="entry name" value="PAN_1"/>
    <property type="match status" value="1"/>
</dbReference>
<keyword evidence="4" id="KW-1185">Reference proteome</keyword>
<feature type="signal peptide" evidence="1">
    <location>
        <begin position="1"/>
        <end position="19"/>
    </location>
</feature>
<proteinExistence type="predicted"/>
<dbReference type="GO" id="GO:0016020">
    <property type="term" value="C:membrane"/>
    <property type="evidence" value="ECO:0007669"/>
    <property type="project" value="InterPro"/>
</dbReference>
<comment type="caution">
    <text evidence="3">The sequence shown here is derived from an EMBL/GenBank/DDBJ whole genome shotgun (WGS) entry which is preliminary data.</text>
</comment>
<protein>
    <recommendedName>
        <fullName evidence="2">MAM domain-containing protein</fullName>
    </recommendedName>
</protein>
<evidence type="ECO:0000313" key="4">
    <source>
        <dbReference type="Proteomes" id="UP000683360"/>
    </source>
</evidence>
<dbReference type="SUPFAM" id="SSF49899">
    <property type="entry name" value="Concanavalin A-like lectins/glucanases"/>
    <property type="match status" value="1"/>
</dbReference>
<feature type="domain" description="MAM" evidence="2">
    <location>
        <begin position="103"/>
        <end position="261"/>
    </location>
</feature>
<dbReference type="InterPro" id="IPR000998">
    <property type="entry name" value="MAM_dom"/>
</dbReference>
<organism evidence="3 4">
    <name type="scientific">Mytilus edulis</name>
    <name type="common">Blue mussel</name>
    <dbReference type="NCBI Taxonomy" id="6550"/>
    <lineage>
        <taxon>Eukaryota</taxon>
        <taxon>Metazoa</taxon>
        <taxon>Spiralia</taxon>
        <taxon>Lophotrochozoa</taxon>
        <taxon>Mollusca</taxon>
        <taxon>Bivalvia</taxon>
        <taxon>Autobranchia</taxon>
        <taxon>Pteriomorphia</taxon>
        <taxon>Mytilida</taxon>
        <taxon>Mytiloidea</taxon>
        <taxon>Mytilidae</taxon>
        <taxon>Mytilinae</taxon>
        <taxon>Mytilus</taxon>
    </lineage>
</organism>
<dbReference type="InterPro" id="IPR013320">
    <property type="entry name" value="ConA-like_dom_sf"/>
</dbReference>
<dbReference type="SMART" id="SM00137">
    <property type="entry name" value="MAM"/>
    <property type="match status" value="1"/>
</dbReference>
<dbReference type="PANTHER" id="PTHR23282">
    <property type="entry name" value="APICAL ENDOSOMAL GLYCOPROTEIN PRECURSOR"/>
    <property type="match status" value="1"/>
</dbReference>
<dbReference type="Proteomes" id="UP000683360">
    <property type="component" value="Unassembled WGS sequence"/>
</dbReference>
<reference evidence="3" key="1">
    <citation type="submission" date="2021-03" db="EMBL/GenBank/DDBJ databases">
        <authorList>
            <person name="Bekaert M."/>
        </authorList>
    </citation>
    <scope>NUCLEOTIDE SEQUENCE</scope>
</reference>
<dbReference type="PROSITE" id="PS50060">
    <property type="entry name" value="MAM_2"/>
    <property type="match status" value="1"/>
</dbReference>
<name>A0A8S3VN50_MYTED</name>
<dbReference type="Pfam" id="PF00629">
    <property type="entry name" value="MAM"/>
    <property type="match status" value="1"/>
</dbReference>
<dbReference type="PRINTS" id="PR00020">
    <property type="entry name" value="MAMDOMAIN"/>
</dbReference>
<feature type="chain" id="PRO_5035717491" description="MAM domain-containing protein" evidence="1">
    <location>
        <begin position="20"/>
        <end position="272"/>
    </location>
</feature>
<dbReference type="InterPro" id="IPR051560">
    <property type="entry name" value="MAM_domain-containing"/>
</dbReference>
<dbReference type="AlphaFoldDB" id="A0A8S3VN50"/>
<dbReference type="PANTHER" id="PTHR23282:SF142">
    <property type="entry name" value="MAM DOMAIN-CONTAINING PROTEIN"/>
    <property type="match status" value="1"/>
</dbReference>
<dbReference type="OrthoDB" id="412155at2759"/>
<accession>A0A8S3VN50</accession>
<dbReference type="EMBL" id="CAJPWZ010003333">
    <property type="protein sequence ID" value="CAG2257907.1"/>
    <property type="molecule type" value="Genomic_DNA"/>
</dbReference>
<evidence type="ECO:0000313" key="3">
    <source>
        <dbReference type="EMBL" id="CAG2257907.1"/>
    </source>
</evidence>
<gene>
    <name evidence="3" type="ORF">MEDL_69099</name>
</gene>